<accession>A0A6J5CRS0</accession>
<reference evidence="1 2" key="1">
    <citation type="submission" date="2020-04" db="EMBL/GenBank/DDBJ databases">
        <authorList>
            <person name="De Canck E."/>
        </authorList>
    </citation>
    <scope>NUCLEOTIDE SEQUENCE [LARGE SCALE GENOMIC DNA]</scope>
    <source>
        <strain evidence="1 2">LMG 22037</strain>
    </source>
</reference>
<gene>
    <name evidence="1" type="ORF">LMG22037_06435</name>
</gene>
<protein>
    <submittedName>
        <fullName evidence="1">Uncharacterized protein</fullName>
    </submittedName>
</protein>
<evidence type="ECO:0000313" key="2">
    <source>
        <dbReference type="Proteomes" id="UP000494249"/>
    </source>
</evidence>
<proteinExistence type="predicted"/>
<name>A0A6J5CRS0_9BURK</name>
<dbReference type="EMBL" id="CADIKB010000068">
    <property type="protein sequence ID" value="CAB3740945.1"/>
    <property type="molecule type" value="Genomic_DNA"/>
</dbReference>
<dbReference type="Proteomes" id="UP000494249">
    <property type="component" value="Unassembled WGS sequence"/>
</dbReference>
<evidence type="ECO:0000313" key="1">
    <source>
        <dbReference type="EMBL" id="CAB3740945.1"/>
    </source>
</evidence>
<organism evidence="1 2">
    <name type="scientific">Paraburkholderia phenoliruptrix</name>
    <dbReference type="NCBI Taxonomy" id="252970"/>
    <lineage>
        <taxon>Bacteria</taxon>
        <taxon>Pseudomonadati</taxon>
        <taxon>Pseudomonadota</taxon>
        <taxon>Betaproteobacteria</taxon>
        <taxon>Burkholderiales</taxon>
        <taxon>Burkholderiaceae</taxon>
        <taxon>Paraburkholderia</taxon>
    </lineage>
</organism>
<sequence length="30" mass="3356">MVGRFLMAIESMRWSELSLVGKNRSLAGTD</sequence>
<dbReference type="AlphaFoldDB" id="A0A6J5CRS0"/>